<sequence length="248" mass="27947">MGRWTRNLHHSCPIRPGKFYRFTIQGQEGTLWWHAHSSWLRATGALIIHPKEGENYPFPGQSTNSGIYYFLRSLITETSSILKSKLSSVPFNPGLDADQVSGGIENPISVVKDKLQEQEQALMYPVLIPSTNQVTSTSVPMIKMLYIKPFISPYAGTRPDNPDVLIKADQPPARYYMARAHSAQALIIPQPSLTCNNFFVPLTVSRTIQFSILTAYSRHTATATAFTTKFRSPRKVEVPKEIDENLFF</sequence>
<dbReference type="SUPFAM" id="SSF49503">
    <property type="entry name" value="Cupredoxins"/>
    <property type="match status" value="1"/>
</dbReference>
<dbReference type="InterPro" id="IPR045087">
    <property type="entry name" value="Cu-oxidase_fam"/>
</dbReference>
<dbReference type="PANTHER" id="PTHR11709:SF431">
    <property type="entry name" value="LACCASE-5"/>
    <property type="match status" value="1"/>
</dbReference>
<name>A0ABS8VKC4_DATST</name>
<dbReference type="Gene3D" id="2.60.40.420">
    <property type="entry name" value="Cupredoxins - blue copper proteins"/>
    <property type="match status" value="1"/>
</dbReference>
<organism evidence="3 4">
    <name type="scientific">Datura stramonium</name>
    <name type="common">Jimsonweed</name>
    <name type="synonym">Common thornapple</name>
    <dbReference type="NCBI Taxonomy" id="4076"/>
    <lineage>
        <taxon>Eukaryota</taxon>
        <taxon>Viridiplantae</taxon>
        <taxon>Streptophyta</taxon>
        <taxon>Embryophyta</taxon>
        <taxon>Tracheophyta</taxon>
        <taxon>Spermatophyta</taxon>
        <taxon>Magnoliopsida</taxon>
        <taxon>eudicotyledons</taxon>
        <taxon>Gunneridae</taxon>
        <taxon>Pentapetalae</taxon>
        <taxon>asterids</taxon>
        <taxon>lamiids</taxon>
        <taxon>Solanales</taxon>
        <taxon>Solanaceae</taxon>
        <taxon>Solanoideae</taxon>
        <taxon>Datureae</taxon>
        <taxon>Datura</taxon>
    </lineage>
</organism>
<proteinExistence type="inferred from homology"/>
<dbReference type="Pfam" id="PF07732">
    <property type="entry name" value="Cu-oxidase_3"/>
    <property type="match status" value="1"/>
</dbReference>
<comment type="similarity">
    <text evidence="1">Belongs to the multicopper oxidase family.</text>
</comment>
<gene>
    <name evidence="3" type="ORF">HAX54_036928</name>
</gene>
<dbReference type="Proteomes" id="UP000823775">
    <property type="component" value="Unassembled WGS sequence"/>
</dbReference>
<dbReference type="EMBL" id="JACEIK010004912">
    <property type="protein sequence ID" value="MCD9646771.1"/>
    <property type="molecule type" value="Genomic_DNA"/>
</dbReference>
<evidence type="ECO:0000313" key="4">
    <source>
        <dbReference type="Proteomes" id="UP000823775"/>
    </source>
</evidence>
<dbReference type="PANTHER" id="PTHR11709">
    <property type="entry name" value="MULTI-COPPER OXIDASE"/>
    <property type="match status" value="1"/>
</dbReference>
<reference evidence="3 4" key="1">
    <citation type="journal article" date="2021" name="BMC Genomics">
        <title>Datura genome reveals duplications of psychoactive alkaloid biosynthetic genes and high mutation rate following tissue culture.</title>
        <authorList>
            <person name="Rajewski A."/>
            <person name="Carter-House D."/>
            <person name="Stajich J."/>
            <person name="Litt A."/>
        </authorList>
    </citation>
    <scope>NUCLEOTIDE SEQUENCE [LARGE SCALE GENOMIC DNA]</scope>
    <source>
        <strain evidence="3">AR-01</strain>
    </source>
</reference>
<comment type="caution">
    <text evidence="3">The sequence shown here is derived from an EMBL/GenBank/DDBJ whole genome shotgun (WGS) entry which is preliminary data.</text>
</comment>
<evidence type="ECO:0000313" key="3">
    <source>
        <dbReference type="EMBL" id="MCD9646771.1"/>
    </source>
</evidence>
<evidence type="ECO:0000259" key="2">
    <source>
        <dbReference type="Pfam" id="PF07732"/>
    </source>
</evidence>
<protein>
    <recommendedName>
        <fullName evidence="2">Plastocyanin-like domain-containing protein</fullName>
    </recommendedName>
</protein>
<evidence type="ECO:0000256" key="1">
    <source>
        <dbReference type="ARBA" id="ARBA00010609"/>
    </source>
</evidence>
<feature type="domain" description="Plastocyanin-like" evidence="2">
    <location>
        <begin position="10"/>
        <end position="52"/>
    </location>
</feature>
<keyword evidence="4" id="KW-1185">Reference proteome</keyword>
<dbReference type="InterPro" id="IPR011707">
    <property type="entry name" value="Cu-oxidase-like_N"/>
</dbReference>
<dbReference type="InterPro" id="IPR008972">
    <property type="entry name" value="Cupredoxin"/>
</dbReference>
<accession>A0ABS8VKC4</accession>